<keyword evidence="6" id="KW-0131">Cell cycle</keyword>
<feature type="repeat" description="TPR" evidence="7">
    <location>
        <begin position="671"/>
        <end position="704"/>
    </location>
</feature>
<evidence type="ECO:0000313" key="9">
    <source>
        <dbReference type="EMBL" id="GAX80885.1"/>
    </source>
</evidence>
<comment type="caution">
    <text evidence="9">The sequence shown here is derived from an EMBL/GenBank/DDBJ whole genome shotgun (WGS) entry which is preliminary data.</text>
</comment>
<keyword evidence="5 7" id="KW-0802">TPR repeat</keyword>
<evidence type="ECO:0000256" key="6">
    <source>
        <dbReference type="ARBA" id="ARBA00023306"/>
    </source>
</evidence>
<feature type="region of interest" description="Disordered" evidence="8">
    <location>
        <begin position="303"/>
        <end position="328"/>
    </location>
</feature>
<feature type="repeat" description="TPR" evidence="7">
    <location>
        <begin position="705"/>
        <end position="738"/>
    </location>
</feature>
<evidence type="ECO:0000256" key="4">
    <source>
        <dbReference type="ARBA" id="ARBA00022786"/>
    </source>
</evidence>
<dbReference type="GO" id="GO:0031145">
    <property type="term" value="P:anaphase-promoting complex-dependent catabolic process"/>
    <property type="evidence" value="ECO:0007669"/>
    <property type="project" value="TreeGrafter"/>
</dbReference>
<evidence type="ECO:0000256" key="2">
    <source>
        <dbReference type="ARBA" id="ARBA00022737"/>
    </source>
</evidence>
<feature type="repeat" description="TPR" evidence="7">
    <location>
        <begin position="813"/>
        <end position="846"/>
    </location>
</feature>
<dbReference type="Pfam" id="PF12895">
    <property type="entry name" value="ANAPC3"/>
    <property type="match status" value="1"/>
</dbReference>
<organism evidence="9 10">
    <name type="scientific">Chlamydomonas eustigma</name>
    <dbReference type="NCBI Taxonomy" id="1157962"/>
    <lineage>
        <taxon>Eukaryota</taxon>
        <taxon>Viridiplantae</taxon>
        <taxon>Chlorophyta</taxon>
        <taxon>core chlorophytes</taxon>
        <taxon>Chlorophyceae</taxon>
        <taxon>CS clade</taxon>
        <taxon>Chlamydomonadales</taxon>
        <taxon>Chlamydomonadaceae</taxon>
        <taxon>Chlamydomonas</taxon>
    </lineage>
</organism>
<keyword evidence="1" id="KW-0132">Cell division</keyword>
<dbReference type="SMART" id="SM00028">
    <property type="entry name" value="TPR"/>
    <property type="match status" value="9"/>
</dbReference>
<dbReference type="GO" id="GO:0051301">
    <property type="term" value="P:cell division"/>
    <property type="evidence" value="ECO:0007669"/>
    <property type="project" value="UniProtKB-KW"/>
</dbReference>
<evidence type="ECO:0000256" key="3">
    <source>
        <dbReference type="ARBA" id="ARBA00022776"/>
    </source>
</evidence>
<dbReference type="STRING" id="1157962.A0A250XCR8"/>
<proteinExistence type="predicted"/>
<name>A0A250XCR8_9CHLO</name>
<evidence type="ECO:0000256" key="1">
    <source>
        <dbReference type="ARBA" id="ARBA00022618"/>
    </source>
</evidence>
<dbReference type="GO" id="GO:0005680">
    <property type="term" value="C:anaphase-promoting complex"/>
    <property type="evidence" value="ECO:0007669"/>
    <property type="project" value="TreeGrafter"/>
</dbReference>
<dbReference type="AlphaFoldDB" id="A0A250XCR8"/>
<protein>
    <submittedName>
        <fullName evidence="9">Uncharacterized protein</fullName>
    </submittedName>
</protein>
<accession>A0A250XCR8</accession>
<dbReference type="PANTHER" id="PTHR12558">
    <property type="entry name" value="CELL DIVISION CYCLE 16,23,27"/>
    <property type="match status" value="1"/>
</dbReference>
<dbReference type="OrthoDB" id="10006270at2759"/>
<keyword evidence="3" id="KW-0498">Mitosis</keyword>
<dbReference type="InterPro" id="IPR011990">
    <property type="entry name" value="TPR-like_helical_dom_sf"/>
</dbReference>
<keyword evidence="4" id="KW-0833">Ubl conjugation pathway</keyword>
<evidence type="ECO:0000256" key="8">
    <source>
        <dbReference type="SAM" id="MobiDB-lite"/>
    </source>
</evidence>
<evidence type="ECO:0000256" key="5">
    <source>
        <dbReference type="ARBA" id="ARBA00022803"/>
    </source>
</evidence>
<keyword evidence="10" id="KW-1185">Reference proteome</keyword>
<dbReference type="GO" id="GO:0016567">
    <property type="term" value="P:protein ubiquitination"/>
    <property type="evidence" value="ECO:0007669"/>
    <property type="project" value="TreeGrafter"/>
</dbReference>
<dbReference type="GO" id="GO:0045842">
    <property type="term" value="P:positive regulation of mitotic metaphase/anaphase transition"/>
    <property type="evidence" value="ECO:0007669"/>
    <property type="project" value="TreeGrafter"/>
</dbReference>
<dbReference type="SUPFAM" id="SSF48452">
    <property type="entry name" value="TPR-like"/>
    <property type="match status" value="2"/>
</dbReference>
<dbReference type="GO" id="GO:0005737">
    <property type="term" value="C:cytoplasm"/>
    <property type="evidence" value="ECO:0007669"/>
    <property type="project" value="TreeGrafter"/>
</dbReference>
<dbReference type="Gene3D" id="1.25.40.10">
    <property type="entry name" value="Tetratricopeptide repeat domain"/>
    <property type="match status" value="2"/>
</dbReference>
<evidence type="ECO:0000256" key="7">
    <source>
        <dbReference type="PROSITE-ProRule" id="PRU00339"/>
    </source>
</evidence>
<reference evidence="9 10" key="1">
    <citation type="submission" date="2017-08" db="EMBL/GenBank/DDBJ databases">
        <title>Acidophilic green algal genome provides insights into adaptation to an acidic environment.</title>
        <authorList>
            <person name="Hirooka S."/>
            <person name="Hirose Y."/>
            <person name="Kanesaki Y."/>
            <person name="Higuchi S."/>
            <person name="Fujiwara T."/>
            <person name="Onuma R."/>
            <person name="Era A."/>
            <person name="Ohbayashi R."/>
            <person name="Uzuka A."/>
            <person name="Nozaki H."/>
            <person name="Yoshikawa H."/>
            <person name="Miyagishima S.Y."/>
        </authorList>
    </citation>
    <scope>NUCLEOTIDE SEQUENCE [LARGE SCALE GENOMIC DNA]</scope>
    <source>
        <strain evidence="9 10">NIES-2499</strain>
    </source>
</reference>
<dbReference type="Pfam" id="PF13432">
    <property type="entry name" value="TPR_16"/>
    <property type="match status" value="1"/>
</dbReference>
<dbReference type="PROSITE" id="PS50005">
    <property type="entry name" value="TPR"/>
    <property type="match status" value="3"/>
</dbReference>
<keyword evidence="2" id="KW-0677">Repeat</keyword>
<dbReference type="PANTHER" id="PTHR12558:SF9">
    <property type="entry name" value="CELL DIVISION CYCLE PROTEIN 16 HOMOLOG"/>
    <property type="match status" value="1"/>
</dbReference>
<dbReference type="InterPro" id="IPR019734">
    <property type="entry name" value="TPR_rpt"/>
</dbReference>
<feature type="region of interest" description="Disordered" evidence="8">
    <location>
        <begin position="576"/>
        <end position="598"/>
    </location>
</feature>
<evidence type="ECO:0000313" key="10">
    <source>
        <dbReference type="Proteomes" id="UP000232323"/>
    </source>
</evidence>
<dbReference type="Proteomes" id="UP000232323">
    <property type="component" value="Unassembled WGS sequence"/>
</dbReference>
<dbReference type="EMBL" id="BEGY01000058">
    <property type="protein sequence ID" value="GAX80885.1"/>
    <property type="molecule type" value="Genomic_DNA"/>
</dbReference>
<sequence length="898" mass="97590">MEVRCSKLRRVVNECLFNNLHSAAIFYADKLVSFSGYNADDRLLLARCYFANKEYRRALSVLNEVTDHYQYDSPVQFKCLIAQCLAACGDWEECLIITSEEETDFCNNDARRACNQGLQHGPLISESAILCLLRGRAFEAFQNRTQAVVWYKEALKRDAYCYDAFSSLIDGNMLTNEEELSLVKDLLISDRDEWMRLIYRCKCKKYVEPSAVQSMLDVLEAAASSGAEDYVPNHQTIIHHQPNHHQQQQVFSTTASPAAASMAAAAGRPRDSVVVSLRYTPVDHHHHHHHHYPRSISHAPVHAATYNGPSRVPSAATDTTAPSHAPVHAATYNGPSRVPAAAAAATDTTAPSHAVHLHQLCNQHSVAAGASYHLPSGIESASWTNSVEATPAAAARKLQETPATSSFTFSGFMPASGSPMAITPLPFHDNTNLHGTTSAAQPGNTLTQEATTRPIISLGVALSSRFTDVKGGDKELSGLHSRLNPYIGTHSSAEPAKLDVTSDANVLDRAHYSEVNVLREGPVSAVSIVDTVMDTTSDTPLAPASNDLANLNRHDACEDPPGGVTTAGSSIIQSGNVPAEQSASHATAAGSRSPRGYGLSSSSDVQCCRADLLFTRGQYEKCFSLTSSVLQRDPLSLQALVIHASTALQLGKKNDLFILGHKLTEEHPQEAVSWYIVGCYYMCTRQYEQARKHFGKATTLNSGFAAAWMGYGHAFAAQDERDQAMAAYRTAARLFPGLHLPLLGMGMEYSQMNNLQLAERMLLSAHRLCPMDASCSHELGVINFKNGRLAAAIMWLRNAISLFPNSGDCAAGEPSLVAMGHCMRKERRYQDALDYYSRALIISPSQASTHSAVGLTHQLMGCPDLSVQSYHTALSLRPDDAIASDMLGRALQDFAGID</sequence>
<gene>
    <name evidence="9" type="ORF">CEUSTIGMA_g8320.t1</name>
</gene>
<feature type="compositionally biased region" description="Polar residues" evidence="8">
    <location>
        <begin position="576"/>
        <end position="585"/>
    </location>
</feature>